<keyword evidence="1" id="KW-0732">Signal</keyword>
<dbReference type="AlphaFoldDB" id="A0A1I8C207"/>
<evidence type="ECO:0000256" key="1">
    <source>
        <dbReference type="SAM" id="SignalP"/>
    </source>
</evidence>
<feature type="chain" id="PRO_5009316432" evidence="1">
    <location>
        <begin position="23"/>
        <end position="110"/>
    </location>
</feature>
<organism evidence="2 3">
    <name type="scientific">Meloidogyne hapla</name>
    <name type="common">Root-knot nematode worm</name>
    <dbReference type="NCBI Taxonomy" id="6305"/>
    <lineage>
        <taxon>Eukaryota</taxon>
        <taxon>Metazoa</taxon>
        <taxon>Ecdysozoa</taxon>
        <taxon>Nematoda</taxon>
        <taxon>Chromadorea</taxon>
        <taxon>Rhabditida</taxon>
        <taxon>Tylenchina</taxon>
        <taxon>Tylenchomorpha</taxon>
        <taxon>Tylenchoidea</taxon>
        <taxon>Meloidogynidae</taxon>
        <taxon>Meloidogyninae</taxon>
        <taxon>Meloidogyne</taxon>
    </lineage>
</organism>
<dbReference type="Proteomes" id="UP000095281">
    <property type="component" value="Unplaced"/>
</dbReference>
<proteinExistence type="predicted"/>
<accession>A0A1I8C207</accession>
<protein>
    <submittedName>
        <fullName evidence="3">Secreted protein</fullName>
    </submittedName>
</protein>
<evidence type="ECO:0000313" key="3">
    <source>
        <dbReference type="WBParaSite" id="MhA1_Contig91.frz3.gene44"/>
    </source>
</evidence>
<reference evidence="3" key="1">
    <citation type="submission" date="2016-11" db="UniProtKB">
        <authorList>
            <consortium name="WormBaseParasite"/>
        </authorList>
    </citation>
    <scope>IDENTIFICATION</scope>
</reference>
<feature type="signal peptide" evidence="1">
    <location>
        <begin position="1"/>
        <end position="22"/>
    </location>
</feature>
<keyword evidence="2" id="KW-1185">Reference proteome</keyword>
<sequence>MENIVTLIGIVMLMMIYCETNAAPTPEDIMLVQIVKDGAAGMIFTLANIHVTLKDTKLGVLKSVMFPKKSLYKPGGLFQTLLTPSRTRCKLIIIGLESMSEKSFFVPIIL</sequence>
<name>A0A1I8C207_MELHA</name>
<dbReference type="WBParaSite" id="MhA1_Contig91.frz3.gene44">
    <property type="protein sequence ID" value="MhA1_Contig91.frz3.gene44"/>
    <property type="gene ID" value="MhA1_Contig91.frz3.gene44"/>
</dbReference>
<evidence type="ECO:0000313" key="2">
    <source>
        <dbReference type="Proteomes" id="UP000095281"/>
    </source>
</evidence>